<proteinExistence type="predicted"/>
<dbReference type="GO" id="GO:0005886">
    <property type="term" value="C:plasma membrane"/>
    <property type="evidence" value="ECO:0007669"/>
    <property type="project" value="TreeGrafter"/>
</dbReference>
<dbReference type="AlphaFoldDB" id="H2YBV9"/>
<feature type="domain" description="G-protein coupled receptors family 1 profile" evidence="10">
    <location>
        <begin position="191"/>
        <end position="510"/>
    </location>
</feature>
<keyword evidence="7" id="KW-1015">Disulfide bond</keyword>
<evidence type="ECO:0000313" key="11">
    <source>
        <dbReference type="Ensembl" id="ENSCSAVP00000002807.1"/>
    </source>
</evidence>
<evidence type="ECO:0000256" key="1">
    <source>
        <dbReference type="ARBA" id="ARBA00004370"/>
    </source>
</evidence>
<evidence type="ECO:0000256" key="2">
    <source>
        <dbReference type="ARBA" id="ARBA00022614"/>
    </source>
</evidence>
<evidence type="ECO:0000256" key="6">
    <source>
        <dbReference type="ARBA" id="ARBA00023136"/>
    </source>
</evidence>
<dbReference type="eggNOG" id="KOG2087">
    <property type="taxonomic scope" value="Eukaryota"/>
</dbReference>
<evidence type="ECO:0000313" key="12">
    <source>
        <dbReference type="Proteomes" id="UP000007875"/>
    </source>
</evidence>
<dbReference type="Proteomes" id="UP000007875">
    <property type="component" value="Unassembled WGS sequence"/>
</dbReference>
<name>H2YBV9_CIOSA</name>
<dbReference type="eggNOG" id="KOG1215">
    <property type="taxonomic scope" value="Eukaryota"/>
</dbReference>
<feature type="transmembrane region" description="Helical" evidence="9">
    <location>
        <begin position="490"/>
        <end position="510"/>
    </location>
</feature>
<evidence type="ECO:0000256" key="7">
    <source>
        <dbReference type="ARBA" id="ARBA00023157"/>
    </source>
</evidence>
<dbReference type="CDD" id="cd00112">
    <property type="entry name" value="LDLa"/>
    <property type="match status" value="1"/>
</dbReference>
<dbReference type="GeneTree" id="ENSGT00940000163045"/>
<dbReference type="SUPFAM" id="SSF57424">
    <property type="entry name" value="LDL receptor-like module"/>
    <property type="match status" value="2"/>
</dbReference>
<dbReference type="Pfam" id="PF00001">
    <property type="entry name" value="7tm_1"/>
    <property type="match status" value="1"/>
</dbReference>
<dbReference type="PANTHER" id="PTHR24372:SF77">
    <property type="entry name" value="G-PROTEIN COUPLED RECEPTORS FAMILY 1 PROFILE DOMAIN-CONTAINING PROTEIN"/>
    <property type="match status" value="1"/>
</dbReference>
<dbReference type="SMART" id="SM00192">
    <property type="entry name" value="LDLa"/>
    <property type="match status" value="2"/>
</dbReference>
<dbReference type="Gene3D" id="4.10.400.10">
    <property type="entry name" value="Low-density Lipoprotein Receptor"/>
    <property type="match status" value="2"/>
</dbReference>
<protein>
    <recommendedName>
        <fullName evidence="10">G-protein coupled receptors family 1 profile domain-containing protein</fullName>
    </recommendedName>
</protein>
<keyword evidence="5 9" id="KW-1133">Transmembrane helix</keyword>
<dbReference type="GO" id="GO:0007189">
    <property type="term" value="P:adenylate cyclase-activating G protein-coupled receptor signaling pathway"/>
    <property type="evidence" value="ECO:0007669"/>
    <property type="project" value="TreeGrafter"/>
</dbReference>
<feature type="transmembrane region" description="Helical" evidence="9">
    <location>
        <begin position="454"/>
        <end position="484"/>
    </location>
</feature>
<keyword evidence="12" id="KW-1185">Reference proteome</keyword>
<dbReference type="PROSITE" id="PS50068">
    <property type="entry name" value="LDLRA_2"/>
    <property type="match status" value="1"/>
</dbReference>
<comment type="subcellular location">
    <subcellularLocation>
        <location evidence="1">Membrane</location>
    </subcellularLocation>
</comment>
<dbReference type="Gene3D" id="1.20.1070.10">
    <property type="entry name" value="Rhodopsin 7-helix transmembrane proteins"/>
    <property type="match status" value="1"/>
</dbReference>
<feature type="transmembrane region" description="Helical" evidence="9">
    <location>
        <begin position="412"/>
        <end position="434"/>
    </location>
</feature>
<organism evidence="11 12">
    <name type="scientific">Ciona savignyi</name>
    <name type="common">Pacific transparent sea squirt</name>
    <dbReference type="NCBI Taxonomy" id="51511"/>
    <lineage>
        <taxon>Eukaryota</taxon>
        <taxon>Metazoa</taxon>
        <taxon>Chordata</taxon>
        <taxon>Tunicata</taxon>
        <taxon>Ascidiacea</taxon>
        <taxon>Phlebobranchia</taxon>
        <taxon>Cionidae</taxon>
        <taxon>Ciona</taxon>
    </lineage>
</organism>
<evidence type="ECO:0000256" key="3">
    <source>
        <dbReference type="ARBA" id="ARBA00022692"/>
    </source>
</evidence>
<evidence type="ECO:0000256" key="8">
    <source>
        <dbReference type="PROSITE-ProRule" id="PRU00124"/>
    </source>
</evidence>
<dbReference type="PANTHER" id="PTHR24372">
    <property type="entry name" value="GLYCOPROTEIN HORMONE RECEPTOR"/>
    <property type="match status" value="1"/>
</dbReference>
<dbReference type="InParanoid" id="H2YBV9"/>
<dbReference type="GO" id="GO:0008528">
    <property type="term" value="F:G protein-coupled peptide receptor activity"/>
    <property type="evidence" value="ECO:0007669"/>
    <property type="project" value="TreeGrafter"/>
</dbReference>
<evidence type="ECO:0000256" key="4">
    <source>
        <dbReference type="ARBA" id="ARBA00022737"/>
    </source>
</evidence>
<feature type="transmembrane region" description="Helical" evidence="9">
    <location>
        <begin position="274"/>
        <end position="292"/>
    </location>
</feature>
<dbReference type="InterPro" id="IPR002172">
    <property type="entry name" value="LDrepeatLR_classA_rpt"/>
</dbReference>
<dbReference type="InterPro" id="IPR017452">
    <property type="entry name" value="GPCR_Rhodpsn_7TM"/>
</dbReference>
<feature type="transmembrane region" description="Helical" evidence="9">
    <location>
        <begin position="304"/>
        <end position="324"/>
    </location>
</feature>
<keyword evidence="3 9" id="KW-0812">Transmembrane</keyword>
<evidence type="ECO:0000256" key="9">
    <source>
        <dbReference type="SAM" id="Phobius"/>
    </source>
</evidence>
<dbReference type="Ensembl" id="ENSCSAVT00000002851.1">
    <property type="protein sequence ID" value="ENSCSAVP00000002807.1"/>
    <property type="gene ID" value="ENSCSAVG00000001668.1"/>
</dbReference>
<sequence>VFYTNASLCDGIPECYDRQDECGIGCPNESHFCNFDISCHMTQISDISEEAGLLFILKREYCDGRPRSSLSTCPLGFDETNCTSRYYCHNSNKGLISIEQLFLCDGVLDCDDGSDEWESVCSRTRFYCRSKTPLSIPRERVENGARDCSDGSDECPPNSTKKSVFLSPFEMMGNTFFRVILWIMGVLSLCGNIIVFTVSVFKIRAVEMGKPLKLGFLWLLLNLSVSDGLMGIYILLLSAMGTQFSGKYCYHDAEWRSSRTCAVLGSMAVISTEVSAFTMTTMSIIRLLSVYFPLKMTSIKRAVYVVPIICSWCGGILIGTLPLADYRSGYFITSVWYPNYFNSNQDMSKADMEQLARRIIRFSNSSPTMDWFDVKSTITSVFQELQIKGEFGFFGETSVCLPRLFVKVGDTAWGYSIFIVILNFCLFTFMGIIYMKLYKKGKQRIIAGKRKSKLLIRTVSLVILPNICCWVPICTMALVSLAGVKLDNTVYVVCAGVLLPINSVLNPIIYSNIAVNFARK</sequence>
<reference evidence="12" key="1">
    <citation type="submission" date="2003-08" db="EMBL/GenBank/DDBJ databases">
        <authorList>
            <person name="Birren B."/>
            <person name="Nusbaum C."/>
            <person name="Abebe A."/>
            <person name="Abouelleil A."/>
            <person name="Adekoya E."/>
            <person name="Ait-zahra M."/>
            <person name="Allen N."/>
            <person name="Allen T."/>
            <person name="An P."/>
            <person name="Anderson M."/>
            <person name="Anderson S."/>
            <person name="Arachchi H."/>
            <person name="Armbruster J."/>
            <person name="Bachantsang P."/>
            <person name="Baldwin J."/>
            <person name="Barry A."/>
            <person name="Bayul T."/>
            <person name="Blitshsteyn B."/>
            <person name="Bloom T."/>
            <person name="Blye J."/>
            <person name="Boguslavskiy L."/>
            <person name="Borowsky M."/>
            <person name="Boukhgalter B."/>
            <person name="Brunache A."/>
            <person name="Butler J."/>
            <person name="Calixte N."/>
            <person name="Calvo S."/>
            <person name="Camarata J."/>
            <person name="Campo K."/>
            <person name="Chang J."/>
            <person name="Cheshatsang Y."/>
            <person name="Citroen M."/>
            <person name="Collymore A."/>
            <person name="Considine T."/>
            <person name="Cook A."/>
            <person name="Cooke P."/>
            <person name="Corum B."/>
            <person name="Cuomo C."/>
            <person name="David R."/>
            <person name="Dawoe T."/>
            <person name="Degray S."/>
            <person name="Dodge S."/>
            <person name="Dooley K."/>
            <person name="Dorje P."/>
            <person name="Dorjee K."/>
            <person name="Dorris L."/>
            <person name="Duffey N."/>
            <person name="Dupes A."/>
            <person name="Elkins T."/>
            <person name="Engels R."/>
            <person name="Erickson J."/>
            <person name="Farina A."/>
            <person name="Faro S."/>
            <person name="Ferreira P."/>
            <person name="Fischer H."/>
            <person name="Fitzgerald M."/>
            <person name="Foley K."/>
            <person name="Gage D."/>
            <person name="Galagan J."/>
            <person name="Gearin G."/>
            <person name="Gnerre S."/>
            <person name="Gnirke A."/>
            <person name="Goyette A."/>
            <person name="Graham J."/>
            <person name="Grandbois E."/>
            <person name="Gyaltsen K."/>
            <person name="Hafez N."/>
            <person name="Hagopian D."/>
            <person name="Hagos B."/>
            <person name="Hall J."/>
            <person name="Hatcher B."/>
            <person name="Heller A."/>
            <person name="Higgins H."/>
            <person name="Honan T."/>
            <person name="Horn A."/>
            <person name="Houde N."/>
            <person name="Hughes L."/>
            <person name="Hulme W."/>
            <person name="Husby E."/>
            <person name="Iliev I."/>
            <person name="Jaffe D."/>
            <person name="Jones C."/>
            <person name="Kamal M."/>
            <person name="Kamat A."/>
            <person name="Kamvysselis M."/>
            <person name="Karlsson E."/>
            <person name="Kells C."/>
            <person name="Kieu A."/>
            <person name="Kisner P."/>
            <person name="Kodira C."/>
            <person name="Kulbokas E."/>
            <person name="Labutti K."/>
            <person name="Lama D."/>
            <person name="Landers T."/>
            <person name="Leger J."/>
            <person name="Levine S."/>
            <person name="Lewis D."/>
            <person name="Lewis T."/>
            <person name="Lindblad-toh K."/>
            <person name="Liu X."/>
            <person name="Lokyitsang T."/>
            <person name="Lokyitsang Y."/>
            <person name="Lucien O."/>
            <person name="Lui A."/>
            <person name="Ma L.J."/>
            <person name="Mabbitt R."/>
            <person name="Macdonald J."/>
            <person name="Maclean C."/>
            <person name="Major J."/>
            <person name="Manning J."/>
            <person name="Marabella R."/>
            <person name="Maru K."/>
            <person name="Matthews C."/>
            <person name="Mauceli E."/>
            <person name="Mccarthy M."/>
            <person name="Mcdonough S."/>
            <person name="Mcghee T."/>
            <person name="Meldrim J."/>
            <person name="Meneus L."/>
            <person name="Mesirov J."/>
            <person name="Mihalev A."/>
            <person name="Mihova T."/>
            <person name="Mikkelsen T."/>
            <person name="Mlenga V."/>
            <person name="Moru K."/>
            <person name="Mozes J."/>
            <person name="Mulrain L."/>
            <person name="Munson G."/>
            <person name="Naylor J."/>
            <person name="Newes C."/>
            <person name="Nguyen C."/>
            <person name="Nguyen N."/>
            <person name="Nguyen T."/>
            <person name="Nicol R."/>
            <person name="Nielsen C."/>
            <person name="Nizzari M."/>
            <person name="Norbu C."/>
            <person name="Norbu N."/>
            <person name="O'donnell P."/>
            <person name="Okoawo O."/>
            <person name="O'leary S."/>
            <person name="Omotosho B."/>
            <person name="O'neill K."/>
            <person name="Osman S."/>
            <person name="Parker S."/>
            <person name="Perrin D."/>
            <person name="Phunkhang P."/>
            <person name="Piqani B."/>
            <person name="Purcell S."/>
            <person name="Rachupka T."/>
            <person name="Ramasamy U."/>
            <person name="Rameau R."/>
            <person name="Ray V."/>
            <person name="Raymond C."/>
            <person name="Retta R."/>
            <person name="Richardson S."/>
            <person name="Rise C."/>
            <person name="Rodriguez J."/>
            <person name="Rogers J."/>
            <person name="Rogov P."/>
            <person name="Rutman M."/>
            <person name="Schupbach R."/>
            <person name="Seaman C."/>
            <person name="Settipalli S."/>
            <person name="Sharpe T."/>
            <person name="Sheridan J."/>
            <person name="Sherpa N."/>
            <person name="Shi J."/>
            <person name="Smirnov S."/>
            <person name="Smith C."/>
            <person name="Sougnez C."/>
            <person name="Spencer B."/>
            <person name="Stalker J."/>
            <person name="Stange-thomann N."/>
            <person name="Stavropoulos S."/>
            <person name="Stetson K."/>
            <person name="Stone C."/>
            <person name="Stone S."/>
            <person name="Stubbs M."/>
            <person name="Talamas J."/>
            <person name="Tchuinga P."/>
            <person name="Tenzing P."/>
            <person name="Tesfaye S."/>
            <person name="Theodore J."/>
            <person name="Thoulutsang Y."/>
            <person name="Topham K."/>
            <person name="Towey S."/>
            <person name="Tsamla T."/>
            <person name="Tsomo N."/>
            <person name="Vallee D."/>
            <person name="Vassiliev H."/>
            <person name="Venkataraman V."/>
            <person name="Vinson J."/>
            <person name="Vo A."/>
            <person name="Wade C."/>
            <person name="Wang S."/>
            <person name="Wangchuk T."/>
            <person name="Wangdi T."/>
            <person name="Whittaker C."/>
            <person name="Wilkinson J."/>
            <person name="Wu Y."/>
            <person name="Wyman D."/>
            <person name="Yadav S."/>
            <person name="Yang S."/>
            <person name="Yang X."/>
            <person name="Yeager S."/>
            <person name="Yee E."/>
            <person name="Young G."/>
            <person name="Zainoun J."/>
            <person name="Zembeck L."/>
            <person name="Zimmer A."/>
            <person name="Zody M."/>
            <person name="Lander E."/>
        </authorList>
    </citation>
    <scope>NUCLEOTIDE SEQUENCE [LARGE SCALE GENOMIC DNA]</scope>
</reference>
<accession>H2YBV9</accession>
<dbReference type="Pfam" id="PF00057">
    <property type="entry name" value="Ldl_recept_a"/>
    <property type="match status" value="1"/>
</dbReference>
<keyword evidence="4" id="KW-0677">Repeat</keyword>
<comment type="caution">
    <text evidence="8">Lacks conserved residue(s) required for the propagation of feature annotation.</text>
</comment>
<dbReference type="PROSITE" id="PS50262">
    <property type="entry name" value="G_PROTEIN_RECEP_F1_2"/>
    <property type="match status" value="1"/>
</dbReference>
<evidence type="ECO:0000256" key="5">
    <source>
        <dbReference type="ARBA" id="ARBA00022989"/>
    </source>
</evidence>
<dbReference type="InterPro" id="IPR036055">
    <property type="entry name" value="LDL_receptor-like_sf"/>
</dbReference>
<dbReference type="SUPFAM" id="SSF81321">
    <property type="entry name" value="Family A G protein-coupled receptor-like"/>
    <property type="match status" value="1"/>
</dbReference>
<evidence type="ECO:0000259" key="10">
    <source>
        <dbReference type="PROSITE" id="PS50262"/>
    </source>
</evidence>
<dbReference type="STRING" id="51511.ENSCSAVP00000002807"/>
<reference evidence="11" key="3">
    <citation type="submission" date="2025-09" db="UniProtKB">
        <authorList>
            <consortium name="Ensembl"/>
        </authorList>
    </citation>
    <scope>IDENTIFICATION</scope>
</reference>
<dbReference type="InterPro" id="IPR000276">
    <property type="entry name" value="GPCR_Rhodpsn"/>
</dbReference>
<feature type="transmembrane region" description="Helical" evidence="9">
    <location>
        <begin position="215"/>
        <end position="236"/>
    </location>
</feature>
<feature type="transmembrane region" description="Helical" evidence="9">
    <location>
        <begin position="179"/>
        <end position="203"/>
    </location>
</feature>
<dbReference type="HOGENOM" id="CLU_002245_0_0_1"/>
<keyword evidence="2" id="KW-0433">Leucine-rich repeat</keyword>
<dbReference type="GO" id="GO:0009755">
    <property type="term" value="P:hormone-mediated signaling pathway"/>
    <property type="evidence" value="ECO:0007669"/>
    <property type="project" value="TreeGrafter"/>
</dbReference>
<reference evidence="11" key="2">
    <citation type="submission" date="2025-08" db="UniProtKB">
        <authorList>
            <consortium name="Ensembl"/>
        </authorList>
    </citation>
    <scope>IDENTIFICATION</scope>
</reference>
<keyword evidence="6 9" id="KW-0472">Membrane</keyword>
<dbReference type="PRINTS" id="PR00237">
    <property type="entry name" value="GPCRRHODOPSN"/>
</dbReference>